<dbReference type="InterPro" id="IPR009057">
    <property type="entry name" value="Homeodomain-like_sf"/>
</dbReference>
<feature type="domain" description="HTH araC/xylS-type" evidence="3">
    <location>
        <begin position="1"/>
        <end position="89"/>
    </location>
</feature>
<proteinExistence type="predicted"/>
<protein>
    <submittedName>
        <fullName evidence="4">Helix-turn-helix transcriptional regulator</fullName>
    </submittedName>
</protein>
<dbReference type="SMART" id="SM00342">
    <property type="entry name" value="HTH_ARAC"/>
    <property type="match status" value="1"/>
</dbReference>
<gene>
    <name evidence="4" type="ORF">HF853_06120</name>
</gene>
<reference evidence="4 5" key="1">
    <citation type="submission" date="2020-04" db="EMBL/GenBank/DDBJ databases">
        <authorList>
            <person name="Hitch T.C.A."/>
            <person name="Wylensek D."/>
            <person name="Clavel T."/>
        </authorList>
    </citation>
    <scope>NUCLEOTIDE SEQUENCE [LARGE SCALE GENOMIC DNA]</scope>
    <source>
        <strain evidence="4 5">BL-383-APC-3D</strain>
    </source>
</reference>
<dbReference type="Pfam" id="PF12833">
    <property type="entry name" value="HTH_18"/>
    <property type="match status" value="1"/>
</dbReference>
<dbReference type="PANTHER" id="PTHR11019:SF159">
    <property type="entry name" value="TRANSCRIPTIONAL REGULATOR-RELATED"/>
    <property type="match status" value="1"/>
</dbReference>
<dbReference type="PANTHER" id="PTHR11019">
    <property type="entry name" value="HTH-TYPE TRANSCRIPTIONAL REGULATOR NIMR"/>
    <property type="match status" value="1"/>
</dbReference>
<evidence type="ECO:0000259" key="3">
    <source>
        <dbReference type="PROSITE" id="PS01124"/>
    </source>
</evidence>
<dbReference type="EMBL" id="JABAFZ010000005">
    <property type="protein sequence ID" value="NME89251.1"/>
    <property type="molecule type" value="Genomic_DNA"/>
</dbReference>
<comment type="caution">
    <text evidence="4">The sequence shown here is derived from an EMBL/GenBank/DDBJ whole genome shotgun (WGS) entry which is preliminary data.</text>
</comment>
<dbReference type="SUPFAM" id="SSF46689">
    <property type="entry name" value="Homeodomain-like"/>
    <property type="match status" value="1"/>
</dbReference>
<dbReference type="RefSeq" id="WP_157672805.1">
    <property type="nucleotide sequence ID" value="NZ_CAPYLV010000066.1"/>
</dbReference>
<keyword evidence="2" id="KW-0804">Transcription</keyword>
<evidence type="ECO:0000256" key="2">
    <source>
        <dbReference type="ARBA" id="ARBA00023163"/>
    </source>
</evidence>
<evidence type="ECO:0000256" key="1">
    <source>
        <dbReference type="ARBA" id="ARBA00023015"/>
    </source>
</evidence>
<dbReference type="Proteomes" id="UP000544551">
    <property type="component" value="Unassembled WGS sequence"/>
</dbReference>
<dbReference type="PROSITE" id="PS01124">
    <property type="entry name" value="HTH_ARAC_FAMILY_2"/>
    <property type="match status" value="1"/>
</dbReference>
<sequence>MTPPTRSAREIAELVHTSPRTIERASVTETGETFQERRRQARMTKAKQLFIDGRPLDAIALHVGYSTASAFGRAFKKRTGLSPCAYFNEYVSAGVRI</sequence>
<keyword evidence="1" id="KW-0805">Transcription regulation</keyword>
<dbReference type="InterPro" id="IPR018060">
    <property type="entry name" value="HTH_AraC"/>
</dbReference>
<organism evidence="4 5">
    <name type="scientific">Corynebacterium stationis</name>
    <dbReference type="NCBI Taxonomy" id="1705"/>
    <lineage>
        <taxon>Bacteria</taxon>
        <taxon>Bacillati</taxon>
        <taxon>Actinomycetota</taxon>
        <taxon>Actinomycetes</taxon>
        <taxon>Mycobacteriales</taxon>
        <taxon>Corynebacteriaceae</taxon>
        <taxon>Corynebacterium</taxon>
    </lineage>
</organism>
<dbReference type="GO" id="GO:0003700">
    <property type="term" value="F:DNA-binding transcription factor activity"/>
    <property type="evidence" value="ECO:0007669"/>
    <property type="project" value="InterPro"/>
</dbReference>
<accession>A0AB36CLE1</accession>
<evidence type="ECO:0000313" key="4">
    <source>
        <dbReference type="EMBL" id="NME89251.1"/>
    </source>
</evidence>
<name>A0AB36CLE1_9CORY</name>
<dbReference type="GO" id="GO:0043565">
    <property type="term" value="F:sequence-specific DNA binding"/>
    <property type="evidence" value="ECO:0007669"/>
    <property type="project" value="InterPro"/>
</dbReference>
<dbReference type="AlphaFoldDB" id="A0AB36CLE1"/>
<dbReference type="Gene3D" id="1.10.10.60">
    <property type="entry name" value="Homeodomain-like"/>
    <property type="match status" value="1"/>
</dbReference>
<evidence type="ECO:0000313" key="5">
    <source>
        <dbReference type="Proteomes" id="UP000544551"/>
    </source>
</evidence>